<evidence type="ECO:0000256" key="2">
    <source>
        <dbReference type="ARBA" id="ARBA00022475"/>
    </source>
</evidence>
<dbReference type="FunFam" id="2.10.25.10:FF:000434">
    <property type="entry name" value="Predicted protein"/>
    <property type="match status" value="1"/>
</dbReference>
<evidence type="ECO:0000259" key="14">
    <source>
        <dbReference type="PROSITE" id="PS50026"/>
    </source>
</evidence>
<evidence type="ECO:0000313" key="16">
    <source>
        <dbReference type="Proteomes" id="UP000828390"/>
    </source>
</evidence>
<feature type="disulfide bond" evidence="12">
    <location>
        <begin position="66"/>
        <end position="75"/>
    </location>
</feature>
<protein>
    <recommendedName>
        <fullName evidence="14">EGF-like domain-containing protein</fullName>
    </recommendedName>
</protein>
<feature type="region of interest" description="Disordered" evidence="13">
    <location>
        <begin position="1658"/>
        <end position="1678"/>
    </location>
</feature>
<dbReference type="CDD" id="cd00054">
    <property type="entry name" value="EGF_CA"/>
    <property type="match status" value="3"/>
</dbReference>
<evidence type="ECO:0000256" key="12">
    <source>
        <dbReference type="PROSITE-ProRule" id="PRU00076"/>
    </source>
</evidence>
<keyword evidence="5" id="KW-0732">Signal</keyword>
<evidence type="ECO:0000256" key="5">
    <source>
        <dbReference type="ARBA" id="ARBA00022729"/>
    </source>
</evidence>
<comment type="subcellular location">
    <subcellularLocation>
        <location evidence="1">Cell membrane</location>
        <topology evidence="1">Single-pass type I membrane protein</topology>
    </subcellularLocation>
</comment>
<dbReference type="PANTHER" id="PTHR12916:SF4">
    <property type="entry name" value="UNINFLATABLE, ISOFORM C"/>
    <property type="match status" value="1"/>
</dbReference>
<evidence type="ECO:0000256" key="4">
    <source>
        <dbReference type="ARBA" id="ARBA00022692"/>
    </source>
</evidence>
<dbReference type="SUPFAM" id="SSF57196">
    <property type="entry name" value="EGF/Laminin"/>
    <property type="match status" value="3"/>
</dbReference>
<evidence type="ECO:0000256" key="9">
    <source>
        <dbReference type="ARBA" id="ARBA00023136"/>
    </source>
</evidence>
<evidence type="ECO:0000256" key="7">
    <source>
        <dbReference type="ARBA" id="ARBA00022837"/>
    </source>
</evidence>
<keyword evidence="2" id="KW-1003">Cell membrane</keyword>
<dbReference type="Gene3D" id="2.10.25.10">
    <property type="entry name" value="Laminin"/>
    <property type="match status" value="3"/>
</dbReference>
<evidence type="ECO:0000256" key="11">
    <source>
        <dbReference type="ARBA" id="ARBA00023180"/>
    </source>
</evidence>
<reference evidence="15" key="2">
    <citation type="submission" date="2020-11" db="EMBL/GenBank/DDBJ databases">
        <authorList>
            <person name="McCartney M.A."/>
            <person name="Auch B."/>
            <person name="Kono T."/>
            <person name="Mallez S."/>
            <person name="Becker A."/>
            <person name="Gohl D.M."/>
            <person name="Silverstein K.A.T."/>
            <person name="Koren S."/>
            <person name="Bechman K.B."/>
            <person name="Herman A."/>
            <person name="Abrahante J.E."/>
            <person name="Garbe J."/>
        </authorList>
    </citation>
    <scope>NUCLEOTIDE SEQUENCE</scope>
    <source>
        <strain evidence="15">Duluth1</strain>
        <tissue evidence="15">Whole animal</tissue>
    </source>
</reference>
<dbReference type="InterPro" id="IPR000742">
    <property type="entry name" value="EGF"/>
</dbReference>
<dbReference type="PROSITE" id="PS01187">
    <property type="entry name" value="EGF_CA"/>
    <property type="match status" value="2"/>
</dbReference>
<name>A0A9D4RST4_DREPO</name>
<gene>
    <name evidence="15" type="ORF">DPMN_001401</name>
</gene>
<dbReference type="InterPro" id="IPR049883">
    <property type="entry name" value="NOTCH1_EGF-like"/>
</dbReference>
<feature type="disulfide bond" evidence="12">
    <location>
        <begin position="28"/>
        <end position="37"/>
    </location>
</feature>
<accession>A0A9D4RST4</accession>
<evidence type="ECO:0000256" key="3">
    <source>
        <dbReference type="ARBA" id="ARBA00022536"/>
    </source>
</evidence>
<feature type="domain" description="EGF-like" evidence="14">
    <location>
        <begin position="78"/>
        <end position="114"/>
    </location>
</feature>
<dbReference type="PROSITE" id="PS50026">
    <property type="entry name" value="EGF_3"/>
    <property type="match status" value="3"/>
</dbReference>
<dbReference type="EMBL" id="JAIWYP010000001">
    <property type="protein sequence ID" value="KAH3877528.1"/>
    <property type="molecule type" value="Genomic_DNA"/>
</dbReference>
<dbReference type="InterPro" id="IPR000152">
    <property type="entry name" value="EGF-type_Asp/Asn_hydroxyl_site"/>
</dbReference>
<reference evidence="15" key="1">
    <citation type="journal article" date="2019" name="bioRxiv">
        <title>The Genome of the Zebra Mussel, Dreissena polymorpha: A Resource for Invasive Species Research.</title>
        <authorList>
            <person name="McCartney M.A."/>
            <person name="Auch B."/>
            <person name="Kono T."/>
            <person name="Mallez S."/>
            <person name="Zhang Y."/>
            <person name="Obille A."/>
            <person name="Becker A."/>
            <person name="Abrahante J.E."/>
            <person name="Garbe J."/>
            <person name="Badalamenti J.P."/>
            <person name="Herman A."/>
            <person name="Mangelson H."/>
            <person name="Liachko I."/>
            <person name="Sullivan S."/>
            <person name="Sone E.D."/>
            <person name="Koren S."/>
            <person name="Silverstein K.A.T."/>
            <person name="Beckman K.B."/>
            <person name="Gohl D.M."/>
        </authorList>
    </citation>
    <scope>NUCLEOTIDE SEQUENCE</scope>
    <source>
        <strain evidence="15">Duluth1</strain>
        <tissue evidence="15">Whole animal</tissue>
    </source>
</reference>
<comment type="caution">
    <text evidence="12">Lacks conserved residue(s) required for the propagation of feature annotation.</text>
</comment>
<dbReference type="FunFam" id="2.10.25.10:FF:000391">
    <property type="entry name" value="Weary, isoform C"/>
    <property type="match status" value="1"/>
</dbReference>
<evidence type="ECO:0000256" key="6">
    <source>
        <dbReference type="ARBA" id="ARBA00022737"/>
    </source>
</evidence>
<feature type="domain" description="EGF-like" evidence="14">
    <location>
        <begin position="2"/>
        <end position="38"/>
    </location>
</feature>
<keyword evidence="3 12" id="KW-0245">EGF-like domain</keyword>
<evidence type="ECO:0000256" key="13">
    <source>
        <dbReference type="SAM" id="MobiDB-lite"/>
    </source>
</evidence>
<dbReference type="PROSITE" id="PS00022">
    <property type="entry name" value="EGF_1"/>
    <property type="match status" value="3"/>
</dbReference>
<keyword evidence="9" id="KW-0472">Membrane</keyword>
<dbReference type="PROSITE" id="PS00010">
    <property type="entry name" value="ASX_HYDROXYL"/>
    <property type="match status" value="3"/>
</dbReference>
<keyword evidence="4" id="KW-0812">Transmembrane</keyword>
<feature type="compositionally biased region" description="Low complexity" evidence="13">
    <location>
        <begin position="2796"/>
        <end position="2814"/>
    </location>
</feature>
<evidence type="ECO:0000256" key="1">
    <source>
        <dbReference type="ARBA" id="ARBA00004251"/>
    </source>
</evidence>
<keyword evidence="11" id="KW-0325">Glycoprotein</keyword>
<dbReference type="InterPro" id="IPR001881">
    <property type="entry name" value="EGF-like_Ca-bd_dom"/>
</dbReference>
<proteinExistence type="predicted"/>
<keyword evidence="8" id="KW-1133">Transmembrane helix</keyword>
<evidence type="ECO:0000256" key="8">
    <source>
        <dbReference type="ARBA" id="ARBA00022989"/>
    </source>
</evidence>
<feature type="region of interest" description="Disordered" evidence="13">
    <location>
        <begin position="2104"/>
        <end position="2125"/>
    </location>
</feature>
<feature type="compositionally biased region" description="Polar residues" evidence="13">
    <location>
        <begin position="2107"/>
        <end position="2123"/>
    </location>
</feature>
<keyword evidence="6" id="KW-0677">Repeat</keyword>
<keyword evidence="10 12" id="KW-1015">Disulfide bond</keyword>
<keyword evidence="16" id="KW-1185">Reference proteome</keyword>
<dbReference type="GO" id="GO:0023052">
    <property type="term" value="P:signaling"/>
    <property type="evidence" value="ECO:0007669"/>
    <property type="project" value="UniProtKB-ARBA"/>
</dbReference>
<dbReference type="GO" id="GO:0005509">
    <property type="term" value="F:calcium ion binding"/>
    <property type="evidence" value="ECO:0007669"/>
    <property type="project" value="InterPro"/>
</dbReference>
<dbReference type="Proteomes" id="UP000828390">
    <property type="component" value="Unassembled WGS sequence"/>
</dbReference>
<comment type="caution">
    <text evidence="15">The sequence shown here is derived from an EMBL/GenBank/DDBJ whole genome shotgun (WGS) entry which is preliminary data.</text>
</comment>
<dbReference type="PANTHER" id="PTHR12916">
    <property type="entry name" value="CYTOCHROME C OXIDASE POLYPEPTIDE VIC-2"/>
    <property type="match status" value="1"/>
</dbReference>
<dbReference type="FunFam" id="2.10.25.10:FF:000125">
    <property type="entry name" value="Neurogenic locus notch protein-like"/>
    <property type="match status" value="1"/>
</dbReference>
<dbReference type="Pfam" id="PF00008">
    <property type="entry name" value="EGF"/>
    <property type="match status" value="2"/>
</dbReference>
<dbReference type="Pfam" id="PF07645">
    <property type="entry name" value="EGF_CA"/>
    <property type="match status" value="1"/>
</dbReference>
<dbReference type="GO" id="GO:0005886">
    <property type="term" value="C:plasma membrane"/>
    <property type="evidence" value="ECO:0007669"/>
    <property type="project" value="UniProtKB-SubCell"/>
</dbReference>
<evidence type="ECO:0000313" key="15">
    <source>
        <dbReference type="EMBL" id="KAH3877528.1"/>
    </source>
</evidence>
<feature type="domain" description="EGF-like" evidence="14">
    <location>
        <begin position="40"/>
        <end position="76"/>
    </location>
</feature>
<evidence type="ECO:0000256" key="10">
    <source>
        <dbReference type="ARBA" id="ARBA00023157"/>
    </source>
</evidence>
<dbReference type="PROSITE" id="PS01186">
    <property type="entry name" value="EGF_2"/>
    <property type="match status" value="3"/>
</dbReference>
<dbReference type="GO" id="GO:0007154">
    <property type="term" value="P:cell communication"/>
    <property type="evidence" value="ECO:0007669"/>
    <property type="project" value="UniProtKB-ARBA"/>
</dbReference>
<keyword evidence="7" id="KW-0106">Calcium</keyword>
<organism evidence="15 16">
    <name type="scientific">Dreissena polymorpha</name>
    <name type="common">Zebra mussel</name>
    <name type="synonym">Mytilus polymorpha</name>
    <dbReference type="NCBI Taxonomy" id="45954"/>
    <lineage>
        <taxon>Eukaryota</taxon>
        <taxon>Metazoa</taxon>
        <taxon>Spiralia</taxon>
        <taxon>Lophotrochozoa</taxon>
        <taxon>Mollusca</taxon>
        <taxon>Bivalvia</taxon>
        <taxon>Autobranchia</taxon>
        <taxon>Heteroconchia</taxon>
        <taxon>Euheterodonta</taxon>
        <taxon>Imparidentia</taxon>
        <taxon>Neoheterodontei</taxon>
        <taxon>Myida</taxon>
        <taxon>Dreissenoidea</taxon>
        <taxon>Dreissenidae</taxon>
        <taxon>Dreissena</taxon>
    </lineage>
</organism>
<sequence length="3330" mass="364045">MDINECLATPCQNGAICVNRVGTYECICIKGYEGNNCSNEIDECSESPCANGAVCNDKIGTYECDCTAGFTGTNCSEEIDECDSTPCFNNGTCIDKFDGFSCVCYGGFYGDLCDLAIIRESVTDDVDNDVSTESANNIDLLTDEIDLDQTTVFGKKTTSGLNDIRGNATRIHERLVDENGIASSNDGMESEAFEVSNEFTAFLNRSGEEKTTDYETFIVENTTGVFTNGDIVFGGKEDFEKFVTIVGNQWEKDRGSGDIKSSGTNLVVTSESFTLNADFSMGSGQFLFSTDIKSDEFGSMNFSSGNASDIVDIVSSGDIVDDITMGSDKIVSSGGVIEIISGDISASGDITEQMEIGSGDIFSSTETNKQMKSGSGYIVSMVDIIDRNTSSFDGIVSSGDIIEHKENGSGDMVSSEYMIEHKEIGSGDMVSSGDMEIESGDIVSSVGIIEHTEIGSGDNVSSGDIIEHKELDSGDIVPSGDIIEHKEIGSGDMVSSEDIIEHQEIGSGDMVSSENINEHQEIGSGDMVSSGDMEIVSGDIVSSVGIIEHKEIGSGDIVLSEDIIEHKEIGSGDIVSSGDVIEHKEIGSGDIVSSASIIEPEEIGSGDMVSSGDIIEHKKIGSGDMFSSGDIIENKEIRHDDNVSSGDMDIGSGDIVSSGAIIEHREIGSGDMVSSGDIIEHKEIGSVDMVSSGDIMEHMVIGSGDIVSSGAIIEHKEIGSGDMVSSEDINEHTDIGSGDMVSSGDMGIKSGDIVSSGDIIEHKEIGLGDMVSSGYIMEHKEIGSGKIVSSGDNIEHKKIGSGDMVSSGDIIEHKEIGSDDIVSRGDMEIGSGDIVSSGGIIEQREIGSGDMVFSGDIIEHKEMGSVDMVLSVDIMEHKGKGSGDIVSSGDIIEHMDIGSRDIVSNGDIIEHREMESGDMVSIVDIIEHKGIGSGDIVSSGDIIEHIETGSGDIDSSGDMFEHKNFGYGDIVSNEDIIEHKELESGDIVFREDILKHKNISSADIDSSRYVFDDREIKSGDIVSNKDIFNDKDIGSGDIVSRADTTGVKEIGSGENIDVRYTGSGEVVSNESFSDSNNTDMEYRIYSGDIKESTAISSIIVSSGDRGYVEAGDSIREKQYVGLFASGVTLSKQGSTYGDIISSGDMDFSSKQEYGDIIGKHDPIPISKEELIHREITAVSVTNGENDTKGDIIPSSEHILTTVTVSRYEVTTSDLKVTYDNDKISSGELGFGESIFSDDISGRTETRDASVSYINDISNSTHRYDNKTISLGNEFGSGDAIFKADLTDNESTTRSVEFTANTSYDTINTYVPDEMSSSGEDETTRIVGQMVTESLADRFSTVFTTNSWDEQINISKDKSSTGKTSTQYWEITSEEIEVDKTGEKVQYSEFNLIDDDDEIEYINVTAPVQKTSTQTTVEINSSTPYFLKDGQNVTHRSSQHTSTSISMSEKLAEEWISNRETPSILSTTHITDGTSSSPTIVQSVNTSIELSLQKVPTTISTSIMSKEKEITRSSLKMETDSPLYTKLAHGTERRTDSVPTTVGSTHTVFYVESESSTGAFDLYTDEPDITDDKEEHDASNLNSALTARKHLEGKNEQMYKPRDKKKEMPHNPWMAARMHLRKAKQYSSKITSTTYRITPLEESESIPNKNRTFEMSTEHVHHSRPIASDVSSTPSNDETHNEIGVLLVNSSTPASEMHPLSMYEGSTTISKALESGTSSISKVTYLDILITKVDDFSDKESEAGTLIDFTTQRHVFDFESGLTETTTQVTMASADDFVDNTSTTLDSFITADTKHTHESTDDRHIPFTEQTPSINETFTHVGMHSDIISSSLNRTSETSESDVYLAEPISPTDIKGLSFAKQHNFTQSFTKLHLFETNIPTSSERSEENLAQSNISVSLHLTTLQADPLGQTQTTLPLQMANISFDSNGTVFLVSHLTIGAIDESLHQTISSTDKHNMTLFQITSTAESSVQNTEATLKTDITETTVSRQDTIGQFPSNSLDVSIVKPFSTIQQTKKDTIQFTTDAVFSQTELQTKPTSQENILIDASNTDAVAFKSNTSTFLYTDLTSTMQDLYDVTTDSEHINRLEQTTQPYTHKTSKSFFHRTTKNQSGSKGISSLTTPGTISPAEITHETEDNQERTDTMSIKQTKEFPQTTKSVSGDKVTHSRTDRISMNETGITSSKGMDKSSEYTEKTISPHSHVDQIVHDVQTSTNSSDILPLNTAQTPQVDAAYLTNENVSPLAEAGVTEYNINDTSSSSYTTRSPSFMSQSSKTKIEIYTEGNNFTESLDGLLNLSDKTLKGDGHTTHVKAIVYGEMTTEQLAQFTSEEDPDIIHSTNVSFTSITVDPATVRVLDNSTSTVIPPKASHTYFQTSSIPGPVVTEETATIHITTTKSPYVNQTTENVILDVETPMSTLISTQPFLQTSQRISSGEDDMYSDNEFTINPINQYFDNTEWFNIIDVSHQTIEPRLEPKFDVSIDIGAIDESLHQTISSTDKHNMTLFQMTSTAESSVQNTEATLKTDITETTVSRQDTIGQFPSNSLDVSIVKPFSTIQQTKKDNIQFTTDAVFSQTELQTKPTSQENILIDASITDAVAVKLKTSTFLYTDLTSTMQDLYDVTTDSEHINRLEQTNQPYTHKTSKSFFHRTTNNQSGRQGISSLTTLGTISPAEITHQTEDNQERTDTMSIKQTKEFPQTTKFVSGDKVTHSRTDRISMNETGITSSKGMDKSSEYTEQTISPHSHVGHIVHDVQTSTNSSDILPLNTSQTPQVDAAYLTNENVSSLAEAGVTEYNANDTSPNSYTTRSPSSRSQSSKTNIEIYTEGNNFTESLDGLLNLSDKTLKSDGQTTHVKVIVYGEMTTEQLAQFTSEEDPDIIHSTNVSFTSITVDPATVRVLDNSTSTVIPPKASHTYFQTSSIPGPVVTEETATIHITTTKSPYVKQTTENVILDVETSMSTLISTQQFLQTSQRISSGGDDTYIDNGFTINPINQYFDNTEWFNIIDTTQEMKRSTQSEEQTTETVTRVKSETVTESSILPIISSVAPDVSGAVLQTTDVVDLSSPKAYVTKLNIIASTSYQNERLETDITSTHDGSTEEAKTQVPLLIHVLFNRVTPTELPTKVTTTTSTDWSEIQSHYDSQHTSVSTTHVAKVRYEVDLTSNNTYPFPHKETYEYSHNTSLANGPAKLTLAKIRVTVYRSYEYSKKVVLQTYQRVKDISTSVTVTAFQNSRELLQTALKRVEALWSYCKTGVDHYIVKPLLNAQVYIKERFNNAYAQLTRLFERGKTIIEQTVDNVNEETNAYYDSLANYYTGVYRQYSTELWNIFESLKIPE</sequence>
<feature type="region of interest" description="Disordered" evidence="13">
    <location>
        <begin position="2789"/>
        <end position="2814"/>
    </location>
</feature>
<dbReference type="InterPro" id="IPR018097">
    <property type="entry name" value="EGF_Ca-bd_CS"/>
</dbReference>
<feature type="disulfide bond" evidence="12">
    <location>
        <begin position="104"/>
        <end position="113"/>
    </location>
</feature>
<dbReference type="SMART" id="SM00181">
    <property type="entry name" value="EGF"/>
    <property type="match status" value="3"/>
</dbReference>
<dbReference type="SMART" id="SM00179">
    <property type="entry name" value="EGF_CA"/>
    <property type="match status" value="3"/>
</dbReference>